<dbReference type="EMBL" id="AONH01000013">
    <property type="protein sequence ID" value="KGM87566.1"/>
    <property type="molecule type" value="Genomic_DNA"/>
</dbReference>
<dbReference type="eggNOG" id="COG3453">
    <property type="taxonomic scope" value="Bacteria"/>
</dbReference>
<dbReference type="InterPro" id="IPR029021">
    <property type="entry name" value="Prot-tyrosine_phosphatase-like"/>
</dbReference>
<organism evidence="2 3">
    <name type="scientific">Roseovarius mucosus DSM 17069</name>
    <dbReference type="NCBI Taxonomy" id="1288298"/>
    <lineage>
        <taxon>Bacteria</taxon>
        <taxon>Pseudomonadati</taxon>
        <taxon>Pseudomonadota</taxon>
        <taxon>Alphaproteobacteria</taxon>
        <taxon>Rhodobacterales</taxon>
        <taxon>Roseobacteraceae</taxon>
        <taxon>Roseovarius</taxon>
    </lineage>
</organism>
<dbReference type="Pfam" id="PF04273">
    <property type="entry name" value="BLH_phosphatase"/>
    <property type="match status" value="1"/>
</dbReference>
<accession>A0A0A0HKW9</accession>
<dbReference type="STRING" id="215743.ROSMUCSMR3_02993"/>
<evidence type="ECO:0000259" key="1">
    <source>
        <dbReference type="Pfam" id="PF04273"/>
    </source>
</evidence>
<gene>
    <name evidence="2" type="ORF">rosmuc_02302</name>
</gene>
<evidence type="ECO:0000313" key="2">
    <source>
        <dbReference type="EMBL" id="KGM87566.1"/>
    </source>
</evidence>
<sequence length="148" mass="16045">MGQTLLESLMDLRPITQDFTVSPQIEVGDVAAVVDAGYRSILCNRPDGEDYGQPAYDAVAAAAEAAGLAVRWVPIVSGQMTQAALDEFRAALDEMPKPILAYCRTGTRCTMLWSITRFDDLGGDEILRATAEAGYDMSGLVAQLERRQ</sequence>
<dbReference type="HOGENOM" id="CLU_105726_3_0_5"/>
<dbReference type="RefSeq" id="WP_102105947.1">
    <property type="nucleotide sequence ID" value="NZ_KN293980.1"/>
</dbReference>
<dbReference type="GO" id="GO:0016787">
    <property type="term" value="F:hydrolase activity"/>
    <property type="evidence" value="ECO:0007669"/>
    <property type="project" value="InterPro"/>
</dbReference>
<reference evidence="2 3" key="1">
    <citation type="submission" date="2013-01" db="EMBL/GenBank/DDBJ databases">
        <authorList>
            <person name="Fiebig A."/>
            <person name="Goeker M."/>
            <person name="Klenk H.-P.P."/>
        </authorList>
    </citation>
    <scope>NUCLEOTIDE SEQUENCE [LARGE SCALE GENOMIC DNA]</scope>
    <source>
        <strain evidence="2 3">DSM 17069</strain>
    </source>
</reference>
<dbReference type="PATRIC" id="fig|1288298.3.peg.2315"/>
<protein>
    <recommendedName>
        <fullName evidence="1">Beta-lactamase hydrolase-like protein phosphatase-like domain-containing protein</fullName>
    </recommendedName>
</protein>
<feature type="domain" description="Beta-lactamase hydrolase-like protein phosphatase-like" evidence="1">
    <location>
        <begin position="11"/>
        <end position="116"/>
    </location>
</feature>
<evidence type="ECO:0000313" key="3">
    <source>
        <dbReference type="Proteomes" id="UP000030021"/>
    </source>
</evidence>
<name>A0A0A0HKW9_9RHOB</name>
<dbReference type="AlphaFoldDB" id="A0A0A0HKW9"/>
<dbReference type="OrthoDB" id="9805710at2"/>
<dbReference type="Proteomes" id="UP000030021">
    <property type="component" value="Unassembled WGS sequence"/>
</dbReference>
<dbReference type="NCBIfam" id="TIGR01244">
    <property type="entry name" value="TIGR01244 family sulfur transferase"/>
    <property type="match status" value="1"/>
</dbReference>
<proteinExistence type="predicted"/>
<comment type="caution">
    <text evidence="2">The sequence shown here is derived from an EMBL/GenBank/DDBJ whole genome shotgun (WGS) entry which is preliminary data.</text>
</comment>
<dbReference type="Gene3D" id="3.90.190.10">
    <property type="entry name" value="Protein tyrosine phosphatase superfamily"/>
    <property type="match status" value="1"/>
</dbReference>
<dbReference type="InterPro" id="IPR005939">
    <property type="entry name" value="BLH_phosphatase-like"/>
</dbReference>